<dbReference type="Gene3D" id="3.30.360.10">
    <property type="entry name" value="Dihydrodipicolinate Reductase, domain 2"/>
    <property type="match status" value="1"/>
</dbReference>
<evidence type="ECO:0000256" key="1">
    <source>
        <dbReference type="ARBA" id="ARBA00004869"/>
    </source>
</evidence>
<comment type="pathway">
    <text evidence="1 10 12">Carbohydrate degradation; glycolysis; pyruvate from D-glyceraldehyde 3-phosphate: step 1/5.</text>
</comment>
<dbReference type="OrthoDB" id="295712at2157"/>
<dbReference type="CDD" id="cd02278">
    <property type="entry name" value="GAPDH_II_N"/>
    <property type="match status" value="1"/>
</dbReference>
<accession>A0A2U9IVJ9</accession>
<feature type="binding site" evidence="10">
    <location>
        <position position="167"/>
    </location>
    <ligand>
        <name>NAD(+)</name>
        <dbReference type="ChEBI" id="CHEBI:57540"/>
    </ligand>
</feature>
<evidence type="ECO:0000256" key="10">
    <source>
        <dbReference type="HAMAP-Rule" id="MF_00559"/>
    </source>
</evidence>
<evidence type="ECO:0000256" key="12">
    <source>
        <dbReference type="RuleBase" id="RU003388"/>
    </source>
</evidence>
<comment type="similarity">
    <text evidence="2 10 12">Belongs to the glyceraldehyde-3-phosphate dehydrogenase family.</text>
</comment>
<dbReference type="CDD" id="cd18127">
    <property type="entry name" value="GAPDH_II_C"/>
    <property type="match status" value="1"/>
</dbReference>
<dbReference type="GO" id="GO:0051287">
    <property type="term" value="F:NAD binding"/>
    <property type="evidence" value="ECO:0007669"/>
    <property type="project" value="UniProtKB-UniRule"/>
</dbReference>
<dbReference type="SMART" id="SM00846">
    <property type="entry name" value="Gp_dh_N"/>
    <property type="match status" value="1"/>
</dbReference>
<dbReference type="Pfam" id="PF01113">
    <property type="entry name" value="DapB_N"/>
    <property type="match status" value="1"/>
</dbReference>
<sequence length="340" mass="36944">MIKVAVNGYGTIGKRVASAILAQPDMSLIGVSKTSPNYEAYQAQKMGMSLYVTKESAKEFEEAGIKVKGVLEDMIREADVVVDATPNGVGAQYKQIYSSMGKRALFQGGEKANVADVSFSALCNYDEAVDKKFVRVVSCNTTGLLRTLCTLNKMSKITKVRGTIVRRAADPKEVKKGPINSLIPDPASIPSHHAKDVNTVLKDLDIVTMAVIAPTTLMHVHMLDITVSTSVTREDVLSVMKSTPRILLASSKSKVGSTAEIVEVARDMGRNRNDLYELIIFEDSISVKGNEVFLMYAVHQESIVVPENIDAIRAVSGFSDGRKSMEITNTSMGIRTGYLV</sequence>
<dbReference type="UniPathway" id="UPA00109">
    <property type="reaction ID" value="UER00184"/>
</dbReference>
<dbReference type="GO" id="GO:0005737">
    <property type="term" value="C:cytoplasm"/>
    <property type="evidence" value="ECO:0007669"/>
    <property type="project" value="UniProtKB-SubCell"/>
</dbReference>
<feature type="binding site" evidence="10">
    <location>
        <position position="109"/>
    </location>
    <ligand>
        <name>NAD(+)</name>
        <dbReference type="ChEBI" id="CHEBI:57540"/>
    </ligand>
</feature>
<dbReference type="GO" id="GO:0050661">
    <property type="term" value="F:NADP binding"/>
    <property type="evidence" value="ECO:0007669"/>
    <property type="project" value="UniProtKB-UniRule"/>
</dbReference>
<evidence type="ECO:0000256" key="2">
    <source>
        <dbReference type="ARBA" id="ARBA00007406"/>
    </source>
</evidence>
<reference evidence="15" key="2">
    <citation type="submission" date="2020-03" db="EMBL/GenBank/DDBJ databases">
        <title>Complete Genome Sequences of Extremely Thermoacidophilic, Metal-Mobilizing Type-Strain Members of the Archaeal Family Sulfolobaceae: Acidianus brierleyi DSM-1651T, Acidianus sulfidivorans DSM-18786T, Metallosphaera hakonensis DSM-7519T, and Metallosphaera prunae DSM-10039T.</title>
        <authorList>
            <person name="Counts J.A."/>
            <person name="Kelly R.M."/>
        </authorList>
    </citation>
    <scope>NUCLEOTIDE SEQUENCE [LARGE SCALE GENOMIC DNA]</scope>
    <source>
        <strain evidence="15">HO1-1</strain>
    </source>
</reference>
<dbReference type="SUPFAM" id="SSF51735">
    <property type="entry name" value="NAD(P)-binding Rossmann-fold domains"/>
    <property type="match status" value="1"/>
</dbReference>
<evidence type="ECO:0000256" key="6">
    <source>
        <dbReference type="ARBA" id="ARBA00023027"/>
    </source>
</evidence>
<dbReference type="RefSeq" id="WP_054836195.1">
    <property type="nucleotide sequence ID" value="NZ_BBBA01000002.1"/>
</dbReference>
<keyword evidence="7 10" id="KW-0324">Glycolysis</keyword>
<keyword evidence="10 12" id="KW-0963">Cytoplasm</keyword>
<evidence type="ECO:0000256" key="3">
    <source>
        <dbReference type="ARBA" id="ARBA00011881"/>
    </source>
</evidence>
<dbReference type="GeneID" id="36835772"/>
<dbReference type="InterPro" id="IPR006436">
    <property type="entry name" value="Glyceraldehyde-3-P_DH_2_arc"/>
</dbReference>
<evidence type="ECO:0000313" key="14">
    <source>
        <dbReference type="EMBL" id="AWS00036.1"/>
    </source>
</evidence>
<evidence type="ECO:0000259" key="13">
    <source>
        <dbReference type="SMART" id="SM00846"/>
    </source>
</evidence>
<organism evidence="14 15">
    <name type="scientific">Metallosphaera hakonensis JCM 8857 = DSM 7519</name>
    <dbReference type="NCBI Taxonomy" id="1293036"/>
    <lineage>
        <taxon>Archaea</taxon>
        <taxon>Thermoproteota</taxon>
        <taxon>Thermoprotei</taxon>
        <taxon>Sulfolobales</taxon>
        <taxon>Sulfolobaceae</taxon>
        <taxon>Metallosphaera</taxon>
    </lineage>
</organism>
<feature type="binding site" evidence="10">
    <location>
        <begin position="193"/>
        <end position="194"/>
    </location>
    <ligand>
        <name>D-glyceraldehyde 3-phosphate</name>
        <dbReference type="ChEBI" id="CHEBI:59776"/>
    </ligand>
</feature>
<dbReference type="GO" id="GO:0009089">
    <property type="term" value="P:lysine biosynthetic process via diaminopimelate"/>
    <property type="evidence" value="ECO:0007669"/>
    <property type="project" value="InterPro"/>
</dbReference>
<dbReference type="InterPro" id="IPR020828">
    <property type="entry name" value="GlycerAld_3-P_DH_NAD(P)-bd"/>
</dbReference>
<feature type="binding site" evidence="10">
    <location>
        <begin position="138"/>
        <end position="140"/>
    </location>
    <ligand>
        <name>D-glyceraldehyde 3-phosphate</name>
        <dbReference type="ChEBI" id="CHEBI:59776"/>
    </ligand>
</feature>
<evidence type="ECO:0000256" key="8">
    <source>
        <dbReference type="ARBA" id="ARBA00048067"/>
    </source>
</evidence>
<dbReference type="InterPro" id="IPR000846">
    <property type="entry name" value="DapB_N"/>
</dbReference>
<dbReference type="GO" id="GO:0047100">
    <property type="term" value="F:glyceraldehyde-3-phosphate dehydrogenase (NADP+) (phosphorylating) activity"/>
    <property type="evidence" value="ECO:0007669"/>
    <property type="project" value="RHEA"/>
</dbReference>
<dbReference type="PROSITE" id="PS00071">
    <property type="entry name" value="GAPDH"/>
    <property type="match status" value="1"/>
</dbReference>
<dbReference type="Proteomes" id="UP000247586">
    <property type="component" value="Chromosome"/>
</dbReference>
<dbReference type="HAMAP" id="MF_00559">
    <property type="entry name" value="G3P_dehdrog_arch"/>
    <property type="match status" value="1"/>
</dbReference>
<dbReference type="SUPFAM" id="SSF55347">
    <property type="entry name" value="Glyceraldehyde-3-phosphate dehydrogenase-like, C-terminal domain"/>
    <property type="match status" value="1"/>
</dbReference>
<dbReference type="GO" id="GO:0004365">
    <property type="term" value="F:glyceraldehyde-3-phosphate dehydrogenase (NAD+) (phosphorylating) activity"/>
    <property type="evidence" value="ECO:0007669"/>
    <property type="project" value="UniProtKB-UniRule"/>
</dbReference>
<dbReference type="NCBIfam" id="TIGR01546">
    <property type="entry name" value="GAPDH-II_archae"/>
    <property type="match status" value="1"/>
</dbReference>
<dbReference type="KEGG" id="mhk:DFR87_10480"/>
<evidence type="ECO:0000256" key="5">
    <source>
        <dbReference type="ARBA" id="ARBA00023002"/>
    </source>
</evidence>
<evidence type="ECO:0000256" key="11">
    <source>
        <dbReference type="PIRSR" id="PIRSR000149-1"/>
    </source>
</evidence>
<feature type="active site" description="Nucleophile" evidence="10 11">
    <location>
        <position position="139"/>
    </location>
</feature>
<evidence type="ECO:0000313" key="15">
    <source>
        <dbReference type="Proteomes" id="UP000247586"/>
    </source>
</evidence>
<dbReference type="InterPro" id="IPR020829">
    <property type="entry name" value="GlycerAld_3-P_DH_cat"/>
</dbReference>
<protein>
    <recommendedName>
        <fullName evidence="10 12">Glyceraldehyde-3-phosphate dehydrogenase</fullName>
        <shortName evidence="10">GAPDH</shortName>
        <ecNumber evidence="10 12">1.2.1.59</ecNumber>
    </recommendedName>
    <alternativeName>
        <fullName evidence="10">NAD(P)-dependent glyceraldehyde-3-phosphate dehydrogenase</fullName>
    </alternativeName>
</protein>
<dbReference type="Pfam" id="PF02800">
    <property type="entry name" value="Gp_dh_C"/>
    <property type="match status" value="1"/>
</dbReference>
<dbReference type="InterPro" id="IPR020830">
    <property type="entry name" value="GlycerAld_3-P_DH_AS"/>
</dbReference>
<evidence type="ECO:0000256" key="7">
    <source>
        <dbReference type="ARBA" id="ARBA00023152"/>
    </source>
</evidence>
<keyword evidence="5 10" id="KW-0560">Oxidoreductase</keyword>
<reference evidence="15" key="3">
    <citation type="submission" date="2020-03" db="EMBL/GenBank/DDBJ databases">
        <title>Sequencing and Assembly of Multiple Reported Metal-Biooxidizing Members of the Extremely Thermoacidophilic Archaeal Family Sulfolobaceae.</title>
        <authorList>
            <person name="Counts J.A."/>
            <person name="Kelly R.M."/>
        </authorList>
    </citation>
    <scope>NUCLEOTIDE SEQUENCE [LARGE SCALE GENOMIC DNA]</scope>
    <source>
        <strain evidence="15">HO1-1</strain>
    </source>
</reference>
<feature type="binding site" evidence="10">
    <location>
        <position position="300"/>
    </location>
    <ligand>
        <name>NAD(+)</name>
        <dbReference type="ChEBI" id="CHEBI:57540"/>
    </ligand>
</feature>
<dbReference type="STRING" id="1293036.GCA_001315825_00500"/>
<dbReference type="PIRSF" id="PIRSF000149">
    <property type="entry name" value="GAP_DH"/>
    <property type="match status" value="1"/>
</dbReference>
<dbReference type="InterPro" id="IPR036291">
    <property type="entry name" value="NAD(P)-bd_dom_sf"/>
</dbReference>
<keyword evidence="6 10" id="KW-0520">NAD</keyword>
<reference evidence="14 15" key="1">
    <citation type="submission" date="2018-05" db="EMBL/GenBank/DDBJ databases">
        <title>Complete Genome Sequences of Extremely Thermoacidophilic, Metal-Mobilizing Type-Strain Members of the Archaeal Family Sulfolobaceae: Acidianus brierleyi DSM-1651T, Acidianus sulfidivorans DSM-18786T, Metallosphaera hakonensis DSM-7519T, and Metallosphaera prunae DSM-10039T.</title>
        <authorList>
            <person name="Counts J.A."/>
            <person name="Kelly R.M."/>
        </authorList>
    </citation>
    <scope>NUCLEOTIDE SEQUENCE [LARGE SCALE GENOMIC DNA]</scope>
    <source>
        <strain evidence="14 15">HO1-1</strain>
    </source>
</reference>
<comment type="catalytic activity">
    <reaction evidence="8 10 12">
        <text>D-glyceraldehyde 3-phosphate + phosphate + NADP(+) = (2R)-3-phospho-glyceroyl phosphate + NADPH + H(+)</text>
        <dbReference type="Rhea" id="RHEA:10296"/>
        <dbReference type="ChEBI" id="CHEBI:15378"/>
        <dbReference type="ChEBI" id="CHEBI:43474"/>
        <dbReference type="ChEBI" id="CHEBI:57604"/>
        <dbReference type="ChEBI" id="CHEBI:57783"/>
        <dbReference type="ChEBI" id="CHEBI:58349"/>
        <dbReference type="ChEBI" id="CHEBI:59776"/>
        <dbReference type="EC" id="1.2.1.59"/>
    </reaction>
</comment>
<dbReference type="AlphaFoldDB" id="A0A2U9IVJ9"/>
<dbReference type="GO" id="GO:0008839">
    <property type="term" value="F:4-hydroxy-tetrahydrodipicolinate reductase"/>
    <property type="evidence" value="ECO:0007669"/>
    <property type="project" value="InterPro"/>
</dbReference>
<gene>
    <name evidence="10" type="primary">gap</name>
    <name evidence="14" type="ORF">DFR87_10480</name>
</gene>
<comment type="subcellular location">
    <subcellularLocation>
        <location evidence="10 12">Cytoplasm</location>
    </subcellularLocation>
</comment>
<dbReference type="EC" id="1.2.1.59" evidence="10 12"/>
<comment type="catalytic activity">
    <reaction evidence="9 10 12">
        <text>D-glyceraldehyde 3-phosphate + phosphate + NAD(+) = (2R)-3-phospho-glyceroyl phosphate + NADH + H(+)</text>
        <dbReference type="Rhea" id="RHEA:10300"/>
        <dbReference type="ChEBI" id="CHEBI:15378"/>
        <dbReference type="ChEBI" id="CHEBI:43474"/>
        <dbReference type="ChEBI" id="CHEBI:57540"/>
        <dbReference type="ChEBI" id="CHEBI:57604"/>
        <dbReference type="ChEBI" id="CHEBI:57945"/>
        <dbReference type="ChEBI" id="CHEBI:59776"/>
        <dbReference type="EC" id="1.2.1.59"/>
    </reaction>
</comment>
<feature type="domain" description="Glyceraldehyde 3-phosphate dehydrogenase NAD(P) binding" evidence="13">
    <location>
        <begin position="2"/>
        <end position="139"/>
    </location>
</feature>
<dbReference type="InterPro" id="IPR020831">
    <property type="entry name" value="GlycerAld/Erythrose_P_DH"/>
</dbReference>
<keyword evidence="15" id="KW-1185">Reference proteome</keyword>
<comment type="subunit">
    <text evidence="3 10 12">Homotetramer.</text>
</comment>
<dbReference type="GO" id="GO:0006096">
    <property type="term" value="P:glycolytic process"/>
    <property type="evidence" value="ECO:0007669"/>
    <property type="project" value="UniProtKB-UniRule"/>
</dbReference>
<dbReference type="EMBL" id="CP029287">
    <property type="protein sequence ID" value="AWS00036.1"/>
    <property type="molecule type" value="Genomic_DNA"/>
</dbReference>
<proteinExistence type="inferred from homology"/>
<evidence type="ECO:0000256" key="4">
    <source>
        <dbReference type="ARBA" id="ARBA00022857"/>
    </source>
</evidence>
<name>A0A2U9IVJ9_9CREN</name>
<feature type="binding site" evidence="10">
    <location>
        <begin position="11"/>
        <end position="12"/>
    </location>
    <ligand>
        <name>NAD(+)</name>
        <dbReference type="ChEBI" id="CHEBI:57540"/>
    </ligand>
</feature>
<dbReference type="Gene3D" id="3.40.50.720">
    <property type="entry name" value="NAD(P)-binding Rossmann-like Domain"/>
    <property type="match status" value="1"/>
</dbReference>
<dbReference type="NCBIfam" id="NF003251">
    <property type="entry name" value="PRK04207.1"/>
    <property type="match status" value="1"/>
</dbReference>
<keyword evidence="4 10" id="KW-0521">NADP</keyword>
<evidence type="ECO:0000256" key="9">
    <source>
        <dbReference type="ARBA" id="ARBA00048853"/>
    </source>
</evidence>